<name>A0A392UU03_9FABA</name>
<reference evidence="2 3" key="1">
    <citation type="journal article" date="2018" name="Front. Plant Sci.">
        <title>Red Clover (Trifolium pratense) and Zigzag Clover (T. medium) - A Picture of Genomic Similarities and Differences.</title>
        <authorList>
            <person name="Dluhosova J."/>
            <person name="Istvanek J."/>
            <person name="Nedelnik J."/>
            <person name="Repkova J."/>
        </authorList>
    </citation>
    <scope>NUCLEOTIDE SEQUENCE [LARGE SCALE GENOMIC DNA]</scope>
    <source>
        <strain evidence="3">cv. 10/8</strain>
        <tissue evidence="2">Leaf</tissue>
    </source>
</reference>
<dbReference type="AlphaFoldDB" id="A0A392UU03"/>
<sequence>MPHLSRGPSRHRRHPAMVAAAGDDVPHTPDPIYHEGVSDALWERSSSPVILNCSHQWWRKL</sequence>
<comment type="caution">
    <text evidence="2">The sequence shown here is derived from an EMBL/GenBank/DDBJ whole genome shotgun (WGS) entry which is preliminary data.</text>
</comment>
<evidence type="ECO:0000313" key="3">
    <source>
        <dbReference type="Proteomes" id="UP000265520"/>
    </source>
</evidence>
<evidence type="ECO:0000313" key="2">
    <source>
        <dbReference type="EMBL" id="MCI75265.1"/>
    </source>
</evidence>
<proteinExistence type="predicted"/>
<protein>
    <submittedName>
        <fullName evidence="2">Uncharacterized protein</fullName>
    </submittedName>
</protein>
<feature type="region of interest" description="Disordered" evidence="1">
    <location>
        <begin position="1"/>
        <end position="30"/>
    </location>
</feature>
<keyword evidence="3" id="KW-1185">Reference proteome</keyword>
<organism evidence="2 3">
    <name type="scientific">Trifolium medium</name>
    <dbReference type="NCBI Taxonomy" id="97028"/>
    <lineage>
        <taxon>Eukaryota</taxon>
        <taxon>Viridiplantae</taxon>
        <taxon>Streptophyta</taxon>
        <taxon>Embryophyta</taxon>
        <taxon>Tracheophyta</taxon>
        <taxon>Spermatophyta</taxon>
        <taxon>Magnoliopsida</taxon>
        <taxon>eudicotyledons</taxon>
        <taxon>Gunneridae</taxon>
        <taxon>Pentapetalae</taxon>
        <taxon>rosids</taxon>
        <taxon>fabids</taxon>
        <taxon>Fabales</taxon>
        <taxon>Fabaceae</taxon>
        <taxon>Papilionoideae</taxon>
        <taxon>50 kb inversion clade</taxon>
        <taxon>NPAAA clade</taxon>
        <taxon>Hologalegina</taxon>
        <taxon>IRL clade</taxon>
        <taxon>Trifolieae</taxon>
        <taxon>Trifolium</taxon>
    </lineage>
</organism>
<dbReference type="EMBL" id="LXQA010878540">
    <property type="protein sequence ID" value="MCI75265.1"/>
    <property type="molecule type" value="Genomic_DNA"/>
</dbReference>
<accession>A0A392UU03</accession>
<feature type="non-terminal residue" evidence="2">
    <location>
        <position position="61"/>
    </location>
</feature>
<evidence type="ECO:0000256" key="1">
    <source>
        <dbReference type="SAM" id="MobiDB-lite"/>
    </source>
</evidence>
<dbReference type="Proteomes" id="UP000265520">
    <property type="component" value="Unassembled WGS sequence"/>
</dbReference>